<dbReference type="Pfam" id="PF23075">
    <property type="entry name" value="zf-C2H2_ZNF462_11"/>
    <property type="match status" value="3"/>
</dbReference>
<feature type="region of interest" description="Disordered" evidence="7">
    <location>
        <begin position="2488"/>
        <end position="2525"/>
    </location>
</feature>
<feature type="region of interest" description="Disordered" evidence="7">
    <location>
        <begin position="377"/>
        <end position="399"/>
    </location>
</feature>
<dbReference type="Proteomes" id="UP000515152">
    <property type="component" value="Chromosome 12"/>
</dbReference>
<keyword evidence="3 5" id="KW-0863">Zinc-finger</keyword>
<evidence type="ECO:0000256" key="5">
    <source>
        <dbReference type="PROSITE-ProRule" id="PRU00042"/>
    </source>
</evidence>
<feature type="region of interest" description="Disordered" evidence="7">
    <location>
        <begin position="697"/>
        <end position="750"/>
    </location>
</feature>
<dbReference type="InterPro" id="IPR057830">
    <property type="entry name" value="Znf_C2H2_ZNF462_N"/>
</dbReference>
<feature type="region of interest" description="Disordered" evidence="7">
    <location>
        <begin position="2364"/>
        <end position="2427"/>
    </location>
</feature>
<accession>A0A6P3W4N2</accession>
<evidence type="ECO:0000256" key="1">
    <source>
        <dbReference type="ARBA" id="ARBA00022723"/>
    </source>
</evidence>
<dbReference type="PANTHER" id="PTHR24403:SF105">
    <property type="entry name" value="ZINC FINGER PROTEIN 2-LIKE ISOFORM X1"/>
    <property type="match status" value="1"/>
</dbReference>
<feature type="coiled-coil region" evidence="6">
    <location>
        <begin position="634"/>
        <end position="661"/>
    </location>
</feature>
<feature type="compositionally biased region" description="Basic and acidic residues" evidence="7">
    <location>
        <begin position="1858"/>
        <end position="1871"/>
    </location>
</feature>
<gene>
    <name evidence="10 11" type="primary">znf462</name>
</gene>
<keyword evidence="9" id="KW-1185">Reference proteome</keyword>
<feature type="compositionally biased region" description="Low complexity" evidence="7">
    <location>
        <begin position="915"/>
        <end position="937"/>
    </location>
</feature>
<sequence length="2525" mass="286466">MEVLQCDGCDFRAESYDDLKAHIQDVHTAFLQPTEVVDGTPDPSRSVSPNSLSHPEDEEEEEDLSTGTDDAGLHSMDTDLGQFSNHKQRLCSQEANPPNKSSNPFFQCKFCVRYFRSESLLIEHTRKIHGAVGTASENRENSLQTVKQTNYNVHVHEVFGKVFSCQYCTFKFTRRTRLMKHQKKYHKDILLNSPGSPTEGEADTETVNMESESEDLSPEKPFDEDAPQDHVVRRILDSMYKCISKSSGNLTCEWCEYQTHRQEMWYDHMKKKHGNMLKIMSSLQEDCGSSKSGSSSHRSTPTSNLMPNDLNGNKDSVLKEASGNAVVKTTPGISPFQYSQISAKVPNSTGSSILSERSTFVMSDISNSAIDLDTSLLNDSRSSSEDELGDMDDPNYRDPLSAEDSTKLLLSEEDNKMLETKGIPFRRHMNRFQCPFCSFLTMHRRSISRHIENIHLSGKATVYKCDDCAFICTSPLKLESHKQNHIGSSSDWDTMDLTFESPEDENETTDPLNGESAGSKINGKKSSPGKEVDEQNPHQCTLCNFSTMTLKGLRVHQQHKHSYCDNILAESAEGSVNEQQDTETETNSSANFVQKTQTSIWGNASKKHLVGKTARKSINDQPLDLSPVKKRTRIDEIANNLQSKINQNQQHEDMVINLEDLGDDEDEEKQSDFHIDREKDVHNHSYAYNTNDLYLRESGEVKEKGRSGKRKRNLQAKGSARNIPVQVTVSDDEDNENNFSASGDKKCQIQNSQDSQNTFQEPVEYTEEPGNLFYCKHCDYQNKSARSVSTHYQRMHPFIKFSFRYILDPEDQSAVFRCLECFIEYTNFNDLNQHYMEHHPGASNVLNLNQPNLIYMCRFCSYTSPNVRSLMPHYQRMHPTVKINNAMIFSSYMVEQPQKSAESQTLREILNSGPKSFTSSTPVSRSSSSPSLKTISKVPESSSDAETLKETVGGSVVVYDCDMCSFASPNMHSVLVHYQKKHPEQKASYFRIQKTMRVISVDRNHQAPSNSFNLSNTPKSANTIPLGLNEEVYYCKHCVYSNRSVVGVLVHYQKRHPEIKVTAKYIKHAPPTPGLMKLMDELQIPPPKQFFKPFSNNGMDASCNSSTKGGTDKSEAEIVTELFFCQHCDYGNRTVKGVLIHYQKKHKEVKANADLVRRHTAVVRSQRERAQMSQTGGPAVATTVSTSDNDMSQKLRSLKCRHCTYTSPYVYALRKHLKKDHPTVKATAITILNWGYQDSILEAGYHCEWCIYSHVEPSGLLMHYQRRHPEHNVDYTYMASKLWAGPDASQQGANSETKHYQCRDCAYEACSIWDITNHYQTVHPWAIKVDESVLLDIIKGNRTPEKMHSTQSKGHIPGMSSQFDNYQADHEEGTMDVSRPSQERQSQLSFTTTSISSSPYQCTVCLSEYNSLHGLLTHYGKKHPGMKVKAADFAHESDINPSSVYKCRHCPYVNSRIHGVLTHYQKRHPLVKVTAEDFADDIEQVKDLGIEGDEKCKTQRQGYGAYRCKMCPYTHGTLEKLKIHYEKYHNQPASDMFNLPVTQFSTGKEEQVAECSATNVTDVQDVDFDPGLSQFEKGEKHAVFRCQLCKYFCSTRKGIARHYRIKHNNVRAQPEGKNNVFKCALCPYTNPIRKGLAAHYQKRHDIDAYYTHCLAASKALIEKPTKVMLPLTPEPEGAGMSEELRLAVERRKCSLCAFQAFSRKSIVSHYIKRHPGVFPKRQHASKLGRYFTIIYPRETDKSPVVEENESVEVKPEAEQGMDLEWLPFKCLKCHKLCFSSADLLCMHYNDYHSRDLRRDFITFASPEHEDSEFYQCAHCELKFLALTDLTNHLMDHNEETQKRAMRQERRKQLQSKQRVNEQTETKQEKLDATADKTPIGYRCNFCVEVHPTLRAICNHLRKHVQYGEAKEGQLKLDVTEVSFPGAAEGISNGNAEDPLPIEDAVSTEMDLSVADMMSTGDVPMETGETPEIGGAPLAAEEKERRVGGHPCAQCDRVFMSMQGLRSHERSHSAMALFSREDKYNCQYCQFVSPFRHNLDRHIQSHHGHHKPFRCKLCPFKSAYLSRLKSHLLKSHAGENPYKCLSCSFSTITISLLKEHSLRVHGEMLTLPKLRAGAALRTSRAILSCDPMALTPEGEEPGYLEPADVQQQLSHYQLASRNQTSCSPPASSCVVAESRPDNILTCEFCEFSSGYMQSLRRHYRDRHGGKKLFKCKDCSFFTCYKSTFTIHVEAGHTSAPEEGPKDLRCPFCLYHTKYKSNMIDHVVLHREERVVPLEVSRSKLSRHLQGVVFRCHKCTFTCSSDESLQLHIHKHDKIKPYQCQLCYYDSKYKQALENHLRDEHKVIRNFELMGRVSLDQLEAMKDKMSNRSSGEEEEVGEGPEEEGAKEDVVVDNKRDAQEDEESDRPGPTGGDSSEIPCSPSYGSIPTGKEKRFPCEFCGRSFTNSAEWERHVLRHGMSVNDSSDASLIPAIGTTAEPLIGSAFLMDKGASQPSSPIDVETEYPSDLSNSTNLNEENKEMLDQK</sequence>
<dbReference type="Pfam" id="PF23225">
    <property type="entry name" value="zf-C2H2_7th_ZNF462"/>
    <property type="match status" value="6"/>
</dbReference>
<evidence type="ECO:0000256" key="2">
    <source>
        <dbReference type="ARBA" id="ARBA00022737"/>
    </source>
</evidence>
<evidence type="ECO:0000259" key="8">
    <source>
        <dbReference type="PROSITE" id="PS50157"/>
    </source>
</evidence>
<feature type="compositionally biased region" description="Low complexity" evidence="7">
    <location>
        <begin position="289"/>
        <end position="303"/>
    </location>
</feature>
<dbReference type="FunFam" id="3.30.160.60:FF:000655">
    <property type="entry name" value="Zinc finger protein 462"/>
    <property type="match status" value="1"/>
</dbReference>
<feature type="compositionally biased region" description="Acidic residues" evidence="7">
    <location>
        <begin position="2374"/>
        <end position="2387"/>
    </location>
</feature>
<feature type="compositionally biased region" description="Polar residues" evidence="7">
    <location>
        <begin position="1171"/>
        <end position="1188"/>
    </location>
</feature>
<feature type="domain" description="C2H2-type" evidence="8">
    <location>
        <begin position="163"/>
        <end position="186"/>
    </location>
</feature>
<dbReference type="GO" id="GO:0005634">
    <property type="term" value="C:nucleus"/>
    <property type="evidence" value="ECO:0007669"/>
    <property type="project" value="TreeGrafter"/>
</dbReference>
<feature type="compositionally biased region" description="Polar residues" evidence="7">
    <location>
        <begin position="1379"/>
        <end position="1392"/>
    </location>
</feature>
<feature type="region of interest" description="Disordered" evidence="7">
    <location>
        <begin position="483"/>
        <end position="537"/>
    </location>
</feature>
<dbReference type="RefSeq" id="XP_031433894.1">
    <property type="nucleotide sequence ID" value="XM_031578034.2"/>
</dbReference>
<evidence type="ECO:0000313" key="11">
    <source>
        <dbReference type="RefSeq" id="XP_031433894.1"/>
    </source>
</evidence>
<protein>
    <submittedName>
        <fullName evidence="10">Zinc finger protein 462</fullName>
    </submittedName>
</protein>
<keyword evidence="4" id="KW-0862">Zinc</keyword>
<feature type="region of interest" description="Disordered" evidence="7">
    <location>
        <begin position="283"/>
        <end position="315"/>
    </location>
</feature>
<feature type="domain" description="C2H2-type" evidence="8">
    <location>
        <begin position="1989"/>
        <end position="2012"/>
    </location>
</feature>
<dbReference type="InterPro" id="IPR059058">
    <property type="entry name" value="Znf-C2H2_ZNF462"/>
</dbReference>
<feature type="domain" description="C2H2-type" evidence="8">
    <location>
        <begin position="2183"/>
        <end position="2211"/>
    </location>
</feature>
<feature type="domain" description="C2H2-type" evidence="8">
    <location>
        <begin position="106"/>
        <end position="129"/>
    </location>
</feature>
<dbReference type="OrthoDB" id="4737882at2759"/>
<dbReference type="PROSITE" id="PS00028">
    <property type="entry name" value="ZINC_FINGER_C2H2_1"/>
    <property type="match status" value="10"/>
</dbReference>
<dbReference type="InterPro" id="IPR057832">
    <property type="entry name" value="Znf_C2H2_ZNF462_2nd"/>
</dbReference>
<organism evidence="10">
    <name type="scientific">Clupea harengus</name>
    <name type="common">Atlantic herring</name>
    <dbReference type="NCBI Taxonomy" id="7950"/>
    <lineage>
        <taxon>Eukaryota</taxon>
        <taxon>Metazoa</taxon>
        <taxon>Chordata</taxon>
        <taxon>Craniata</taxon>
        <taxon>Vertebrata</taxon>
        <taxon>Euteleostomi</taxon>
        <taxon>Actinopterygii</taxon>
        <taxon>Neopterygii</taxon>
        <taxon>Teleostei</taxon>
        <taxon>Clupei</taxon>
        <taxon>Clupeiformes</taxon>
        <taxon>Clupeoidei</taxon>
        <taxon>Clupeidae</taxon>
        <taxon>Clupea</taxon>
    </lineage>
</organism>
<name>A0A6P3W4N2_CLUHA</name>
<evidence type="ECO:0000256" key="4">
    <source>
        <dbReference type="ARBA" id="ARBA00022833"/>
    </source>
</evidence>
<dbReference type="GO" id="GO:0010468">
    <property type="term" value="P:regulation of gene expression"/>
    <property type="evidence" value="ECO:0007669"/>
    <property type="project" value="TreeGrafter"/>
</dbReference>
<feature type="compositionally biased region" description="Basic and acidic residues" evidence="7">
    <location>
        <begin position="697"/>
        <end position="706"/>
    </location>
</feature>
<keyword evidence="6" id="KW-0175">Coiled coil</keyword>
<dbReference type="PANTHER" id="PTHR24403">
    <property type="entry name" value="ZINC FINGER PROTEIN"/>
    <property type="match status" value="1"/>
</dbReference>
<feature type="compositionally biased region" description="Basic and acidic residues" evidence="7">
    <location>
        <begin position="1839"/>
        <end position="1851"/>
    </location>
</feature>
<feature type="domain" description="C2H2-type" evidence="8">
    <location>
        <begin position="2435"/>
        <end position="2457"/>
    </location>
</feature>
<evidence type="ECO:0000313" key="10">
    <source>
        <dbReference type="RefSeq" id="XP_012689190.1"/>
    </source>
</evidence>
<reference evidence="10" key="1">
    <citation type="submission" date="2022-01" db="UniProtKB">
        <authorList>
            <consortium name="RefSeq"/>
        </authorList>
    </citation>
    <scope>IDENTIFICATION</scope>
</reference>
<feature type="compositionally biased region" description="Polar residues" evidence="7">
    <location>
        <begin position="43"/>
        <end position="53"/>
    </location>
</feature>
<dbReference type="InterPro" id="IPR057831">
    <property type="entry name" value="Znf_C2H2_ZNF462_1st"/>
</dbReference>
<feature type="region of interest" description="Disordered" evidence="7">
    <location>
        <begin position="189"/>
        <end position="227"/>
    </location>
</feature>
<dbReference type="InterPro" id="IPR013087">
    <property type="entry name" value="Znf_C2H2_type"/>
</dbReference>
<dbReference type="InterPro" id="IPR036236">
    <property type="entry name" value="Znf_C2H2_sf"/>
</dbReference>
<dbReference type="Pfam" id="PF23223">
    <property type="entry name" value="zf-C2H2_ZNF462"/>
    <property type="match status" value="1"/>
</dbReference>
<dbReference type="InterPro" id="IPR050688">
    <property type="entry name" value="Zinc_finger/UBP_domain"/>
</dbReference>
<evidence type="ECO:0000256" key="7">
    <source>
        <dbReference type="SAM" id="MobiDB-lite"/>
    </source>
</evidence>
<feature type="compositionally biased region" description="Polar residues" evidence="7">
    <location>
        <begin position="304"/>
        <end position="314"/>
    </location>
</feature>
<keyword evidence="2" id="KW-0677">Repeat</keyword>
<feature type="region of interest" description="Disordered" evidence="7">
    <location>
        <begin position="912"/>
        <end position="946"/>
    </location>
</feature>
<dbReference type="PROSITE" id="PS50157">
    <property type="entry name" value="ZINC_FINGER_C2H2_2"/>
    <property type="match status" value="9"/>
</dbReference>
<feature type="domain" description="C2H2-type" evidence="8">
    <location>
        <begin position="2292"/>
        <end position="2319"/>
    </location>
</feature>
<feature type="region of interest" description="Disordered" evidence="7">
    <location>
        <begin position="1163"/>
        <end position="1188"/>
    </location>
</feature>
<feature type="domain" description="C2H2-type" evidence="8">
    <location>
        <begin position="2052"/>
        <end position="2080"/>
    </location>
</feature>
<dbReference type="GO" id="GO:0008270">
    <property type="term" value="F:zinc ion binding"/>
    <property type="evidence" value="ECO:0007669"/>
    <property type="project" value="UniProtKB-KW"/>
</dbReference>
<dbReference type="Pfam" id="PF23077">
    <property type="entry name" value="zf-C2H2_ZNF462_1st"/>
    <property type="match status" value="1"/>
</dbReference>
<dbReference type="SMART" id="SM00355">
    <property type="entry name" value="ZnF_C2H2"/>
    <property type="match status" value="35"/>
</dbReference>
<dbReference type="KEGG" id="char:105905699"/>
<dbReference type="SUPFAM" id="SSF57667">
    <property type="entry name" value="beta-beta-alpha zinc fingers"/>
    <property type="match status" value="4"/>
</dbReference>
<keyword evidence="1" id="KW-0479">Metal-binding</keyword>
<dbReference type="RefSeq" id="XP_012689190.1">
    <property type="nucleotide sequence ID" value="XM_012833736.3"/>
</dbReference>
<feature type="region of interest" description="Disordered" evidence="7">
    <location>
        <begin position="1371"/>
        <end position="1392"/>
    </location>
</feature>
<dbReference type="Gene3D" id="3.30.160.60">
    <property type="entry name" value="Classic Zinc Finger"/>
    <property type="match status" value="11"/>
</dbReference>
<feature type="domain" description="C2H2-type" evidence="8">
    <location>
        <begin position="1814"/>
        <end position="1841"/>
    </location>
</feature>
<feature type="region of interest" description="Disordered" evidence="7">
    <location>
        <begin position="34"/>
        <end position="79"/>
    </location>
</feature>
<evidence type="ECO:0000256" key="6">
    <source>
        <dbReference type="SAM" id="Coils"/>
    </source>
</evidence>
<proteinExistence type="predicted"/>
<feature type="compositionally biased region" description="Basic and acidic residues" evidence="7">
    <location>
        <begin position="2388"/>
        <end position="2399"/>
    </location>
</feature>
<dbReference type="CTD" id="58499"/>
<evidence type="ECO:0000256" key="3">
    <source>
        <dbReference type="ARBA" id="ARBA00022771"/>
    </source>
</evidence>
<dbReference type="GeneID" id="105905699"/>
<feature type="region of interest" description="Disordered" evidence="7">
    <location>
        <begin position="1839"/>
        <end position="1871"/>
    </location>
</feature>
<feature type="compositionally biased region" description="Basic and acidic residues" evidence="7">
    <location>
        <begin position="2516"/>
        <end position="2525"/>
    </location>
</feature>
<feature type="domain" description="C2H2-type" evidence="8">
    <location>
        <begin position="2023"/>
        <end position="2051"/>
    </location>
</feature>
<dbReference type="InterPro" id="IPR059059">
    <property type="entry name" value="Znf-C2H2_7th_ZNF462"/>
</dbReference>
<dbReference type="GeneTree" id="ENSGT00940000156411"/>
<dbReference type="Pfam" id="PF23224">
    <property type="entry name" value="zf-C2H2_2nd_ZNF462"/>
    <property type="match status" value="1"/>
</dbReference>
<evidence type="ECO:0000313" key="9">
    <source>
        <dbReference type="Proteomes" id="UP000515152"/>
    </source>
</evidence>
<feature type="compositionally biased region" description="Basic and acidic residues" evidence="7">
    <location>
        <begin position="217"/>
        <end position="227"/>
    </location>
</feature>